<dbReference type="RefSeq" id="XP_040658572.1">
    <property type="nucleotide sequence ID" value="XM_040797689.1"/>
</dbReference>
<keyword evidence="3" id="KW-1185">Reference proteome</keyword>
<dbReference type="InParanoid" id="A0A151GQ57"/>
<dbReference type="Proteomes" id="UP000076580">
    <property type="component" value="Chromosome 01"/>
</dbReference>
<sequence>MTVAVADHGHPPVGRRPSDAAPTANAASAAYRRPASCFRSRWATTRRGCRPDLGLAPRRPSQSARTKKQNKSWVAFELDPGSHPRMPAFHPSRERLFRRLGQIMPGNNTTRTKERMAESTRRCGAAVIGIADIAIQVQGQGT</sequence>
<name>A0A151GQ57_DRECN</name>
<organism evidence="2 3">
    <name type="scientific">Drechmeria coniospora</name>
    <name type="common">Nematophagous fungus</name>
    <name type="synonym">Meria coniospora</name>
    <dbReference type="NCBI Taxonomy" id="98403"/>
    <lineage>
        <taxon>Eukaryota</taxon>
        <taxon>Fungi</taxon>
        <taxon>Dikarya</taxon>
        <taxon>Ascomycota</taxon>
        <taxon>Pezizomycotina</taxon>
        <taxon>Sordariomycetes</taxon>
        <taxon>Hypocreomycetidae</taxon>
        <taxon>Hypocreales</taxon>
        <taxon>Ophiocordycipitaceae</taxon>
        <taxon>Drechmeria</taxon>
    </lineage>
</organism>
<dbReference type="AlphaFoldDB" id="A0A151GQ57"/>
<protein>
    <submittedName>
        <fullName evidence="2">Uncharacterized protein</fullName>
    </submittedName>
</protein>
<accession>A0A151GQ57</accession>
<feature type="region of interest" description="Disordered" evidence="1">
    <location>
        <begin position="48"/>
        <end position="71"/>
    </location>
</feature>
<evidence type="ECO:0000313" key="3">
    <source>
        <dbReference type="Proteomes" id="UP000076580"/>
    </source>
</evidence>
<evidence type="ECO:0000313" key="2">
    <source>
        <dbReference type="EMBL" id="KYK59220.1"/>
    </source>
</evidence>
<feature type="region of interest" description="Disordered" evidence="1">
    <location>
        <begin position="1"/>
        <end position="33"/>
    </location>
</feature>
<evidence type="ECO:0000256" key="1">
    <source>
        <dbReference type="SAM" id="MobiDB-lite"/>
    </source>
</evidence>
<dbReference type="EMBL" id="LAYC01000001">
    <property type="protein sequence ID" value="KYK59220.1"/>
    <property type="molecule type" value="Genomic_DNA"/>
</dbReference>
<reference evidence="2 3" key="1">
    <citation type="journal article" date="2016" name="Sci. Rep.">
        <title>Insights into Adaptations to a Near-Obligate Nematode Endoparasitic Lifestyle from the Finished Genome of Drechmeria coniospora.</title>
        <authorList>
            <person name="Zhang L."/>
            <person name="Zhou Z."/>
            <person name="Guo Q."/>
            <person name="Fokkens L."/>
            <person name="Miskei M."/>
            <person name="Pocsi I."/>
            <person name="Zhang W."/>
            <person name="Chen M."/>
            <person name="Wang L."/>
            <person name="Sun Y."/>
            <person name="Donzelli B.G."/>
            <person name="Gibson D.M."/>
            <person name="Nelson D.R."/>
            <person name="Luo J.G."/>
            <person name="Rep M."/>
            <person name="Liu H."/>
            <person name="Yang S."/>
            <person name="Wang J."/>
            <person name="Krasnoff S.B."/>
            <person name="Xu Y."/>
            <person name="Molnar I."/>
            <person name="Lin M."/>
        </authorList>
    </citation>
    <scope>NUCLEOTIDE SEQUENCE [LARGE SCALE GENOMIC DNA]</scope>
    <source>
        <strain evidence="2 3">ARSEF 6962</strain>
    </source>
</reference>
<gene>
    <name evidence="2" type="ORF">DCS_00350</name>
</gene>
<feature type="compositionally biased region" description="Low complexity" evidence="1">
    <location>
        <begin position="19"/>
        <end position="33"/>
    </location>
</feature>
<comment type="caution">
    <text evidence="2">The sequence shown here is derived from an EMBL/GenBank/DDBJ whole genome shotgun (WGS) entry which is preliminary data.</text>
</comment>
<proteinExistence type="predicted"/>
<dbReference type="GeneID" id="63712993"/>